<accession>A0A7J0GYJ1</accession>
<protein>
    <submittedName>
        <fullName evidence="2">Uncharacterized protein</fullName>
    </submittedName>
</protein>
<evidence type="ECO:0000313" key="3">
    <source>
        <dbReference type="Proteomes" id="UP000585474"/>
    </source>
</evidence>
<reference evidence="2 3" key="1">
    <citation type="submission" date="2019-07" db="EMBL/GenBank/DDBJ databases">
        <title>De Novo Assembly of kiwifruit Actinidia rufa.</title>
        <authorList>
            <person name="Sugita-Konishi S."/>
            <person name="Sato K."/>
            <person name="Mori E."/>
            <person name="Abe Y."/>
            <person name="Kisaki G."/>
            <person name="Hamano K."/>
            <person name="Suezawa K."/>
            <person name="Otani M."/>
            <person name="Fukuda T."/>
            <person name="Manabe T."/>
            <person name="Gomi K."/>
            <person name="Tabuchi M."/>
            <person name="Akimitsu K."/>
            <person name="Kataoka I."/>
        </authorList>
    </citation>
    <scope>NUCLEOTIDE SEQUENCE [LARGE SCALE GENOMIC DNA]</scope>
    <source>
        <strain evidence="3">cv. Fuchu</strain>
    </source>
</reference>
<sequence>MHTESEVLSSGDESSNLVAATMSGVLRAESVTGLARRLQDSDDGVVPLNVGAEPNEIADTISESHYSSTVGRHSRESSSSQYSVGSHKIYPVDAARKHHQGQLAQERRGTHCKEEYLSVVAWKHY</sequence>
<dbReference type="AlphaFoldDB" id="A0A7J0GYJ1"/>
<comment type="caution">
    <text evidence="2">The sequence shown here is derived from an EMBL/GenBank/DDBJ whole genome shotgun (WGS) entry which is preliminary data.</text>
</comment>
<feature type="region of interest" description="Disordered" evidence="1">
    <location>
        <begin position="59"/>
        <end position="85"/>
    </location>
</feature>
<name>A0A7J0GYJ1_9ERIC</name>
<dbReference type="Proteomes" id="UP000585474">
    <property type="component" value="Unassembled WGS sequence"/>
</dbReference>
<keyword evidence="3" id="KW-1185">Reference proteome</keyword>
<organism evidence="2 3">
    <name type="scientific">Actinidia rufa</name>
    <dbReference type="NCBI Taxonomy" id="165716"/>
    <lineage>
        <taxon>Eukaryota</taxon>
        <taxon>Viridiplantae</taxon>
        <taxon>Streptophyta</taxon>
        <taxon>Embryophyta</taxon>
        <taxon>Tracheophyta</taxon>
        <taxon>Spermatophyta</taxon>
        <taxon>Magnoliopsida</taxon>
        <taxon>eudicotyledons</taxon>
        <taxon>Gunneridae</taxon>
        <taxon>Pentapetalae</taxon>
        <taxon>asterids</taxon>
        <taxon>Ericales</taxon>
        <taxon>Actinidiaceae</taxon>
        <taxon>Actinidia</taxon>
    </lineage>
</organism>
<proteinExistence type="predicted"/>
<evidence type="ECO:0000313" key="2">
    <source>
        <dbReference type="EMBL" id="GFZ15893.1"/>
    </source>
</evidence>
<feature type="compositionally biased region" description="Low complexity" evidence="1">
    <location>
        <begin position="67"/>
        <end position="85"/>
    </location>
</feature>
<dbReference type="EMBL" id="BJWL01000025">
    <property type="protein sequence ID" value="GFZ15893.1"/>
    <property type="molecule type" value="Genomic_DNA"/>
</dbReference>
<evidence type="ECO:0000256" key="1">
    <source>
        <dbReference type="SAM" id="MobiDB-lite"/>
    </source>
</evidence>
<gene>
    <name evidence="2" type="ORF">Acr_25g0003020</name>
</gene>